<dbReference type="PROSITE" id="PS50110">
    <property type="entry name" value="RESPONSE_REGULATORY"/>
    <property type="match status" value="1"/>
</dbReference>
<sequence length="548" mass="62787">MIDRPLTLIIIDNDPIFRLGLVQALSQIENISIVTEGDLETIFALTLNPSPEIIIIDPLFDWSYCEILHSRYPESKIVLLTFPLDSRQQLIARELGIAGYIPKGTNLEQFITILGQISRDESHDVAPSPLTIATRASLAPSHWLITAGRTGLNRIESELHLIDLHLNQQSLSGFDRFYWQGRKRELLAALWLVRKLIPLEGSSYNSAAVTPPVIINNIDRELPILSRERPLCVSAVFESTLAVIRSPLINRTKISFEIDVLQDNRQRELLYLVLDEIRKNVDEMRYLQVSSGELTSRLNLIIYDIWEKVTRKFLEINASVYDEISKGRLNEIILEEREAIQTEILNKIPFTLDLFSYLVYENSLTIDGVEYRANAPETIARAEILLQNLIHNLANAVTVIILNNFSEAERVKQKLYRSEFLIARKLAKIRNELSWKYRRQQYWQDPKDIFESQYQLFHYSEGEIQSLAIYSPRQEELNSLTGIPWLVSIALELRDSLSPRLRAFFRVVGKGVVYILIQVIGRGIGLVIRGVLQGVGNTWQEVKGKKGS</sequence>
<dbReference type="InterPro" id="IPR001789">
    <property type="entry name" value="Sig_transdc_resp-reg_receiver"/>
</dbReference>
<dbReference type="InterPro" id="IPR022552">
    <property type="entry name" value="UPF_Ycf55"/>
</dbReference>
<dbReference type="Pfam" id="PF12452">
    <property type="entry name" value="DUF3685"/>
    <property type="match status" value="1"/>
</dbReference>
<evidence type="ECO:0000259" key="2">
    <source>
        <dbReference type="PROSITE" id="PS50110"/>
    </source>
</evidence>
<evidence type="ECO:0000256" key="1">
    <source>
        <dbReference type="PROSITE-ProRule" id="PRU00169"/>
    </source>
</evidence>
<dbReference type="PANTHER" id="PTHR45566:SF1">
    <property type="entry name" value="HTH-TYPE TRANSCRIPTIONAL REGULATOR YHJB-RELATED"/>
    <property type="match status" value="1"/>
</dbReference>
<dbReference type="Proteomes" id="UP000030321">
    <property type="component" value="Unassembled WGS sequence"/>
</dbReference>
<dbReference type="PANTHER" id="PTHR45566">
    <property type="entry name" value="HTH-TYPE TRANSCRIPTIONAL REGULATOR YHJB-RELATED"/>
    <property type="match status" value="1"/>
</dbReference>
<dbReference type="Gene3D" id="3.40.50.2300">
    <property type="match status" value="1"/>
</dbReference>
<protein>
    <submittedName>
        <fullName evidence="3">Two-component response regulator</fullName>
    </submittedName>
</protein>
<dbReference type="InterPro" id="IPR016837">
    <property type="entry name" value="Uncharacterised_Ycf55_cyanobac"/>
</dbReference>
<evidence type="ECO:0000313" key="3">
    <source>
        <dbReference type="EMBL" id="GAL95919.1"/>
    </source>
</evidence>
<dbReference type="InterPro" id="IPR011006">
    <property type="entry name" value="CheY-like_superfamily"/>
</dbReference>
<dbReference type="AlphaFoldDB" id="A0A0A1W2A0"/>
<evidence type="ECO:0000313" key="4">
    <source>
        <dbReference type="Proteomes" id="UP000030321"/>
    </source>
</evidence>
<feature type="domain" description="Response regulatory" evidence="2">
    <location>
        <begin position="7"/>
        <end position="118"/>
    </location>
</feature>
<organism evidence="3 4">
    <name type="scientific">Microcystis aeruginosa NIES-44</name>
    <dbReference type="NCBI Taxonomy" id="449439"/>
    <lineage>
        <taxon>Bacteria</taxon>
        <taxon>Bacillati</taxon>
        <taxon>Cyanobacteriota</taxon>
        <taxon>Cyanophyceae</taxon>
        <taxon>Oscillatoriophycideae</taxon>
        <taxon>Chroococcales</taxon>
        <taxon>Microcystaceae</taxon>
        <taxon>Microcystis</taxon>
    </lineage>
</organism>
<dbReference type="SUPFAM" id="SSF52172">
    <property type="entry name" value="CheY-like"/>
    <property type="match status" value="1"/>
</dbReference>
<dbReference type="RefSeq" id="WP_045362971.1">
    <property type="nucleotide sequence ID" value="NZ_BBPA01000077.1"/>
</dbReference>
<keyword evidence="1" id="KW-0597">Phosphoprotein</keyword>
<name>A0A0A1W2A0_MICAE</name>
<dbReference type="GO" id="GO:0000160">
    <property type="term" value="P:phosphorelay signal transduction system"/>
    <property type="evidence" value="ECO:0007669"/>
    <property type="project" value="InterPro"/>
</dbReference>
<dbReference type="InterPro" id="IPR051015">
    <property type="entry name" value="EvgA-like"/>
</dbReference>
<dbReference type="EMBL" id="BBPA01000077">
    <property type="protein sequence ID" value="GAL95919.1"/>
    <property type="molecule type" value="Genomic_DNA"/>
</dbReference>
<comment type="caution">
    <text evidence="3">The sequence shown here is derived from an EMBL/GenBank/DDBJ whole genome shotgun (WGS) entry which is preliminary data.</text>
</comment>
<reference evidence="4" key="1">
    <citation type="journal article" date="2015" name="Genome">
        <title>Whole Genome Sequence of the Non-Microcystin-Producing Microcystis aeruginosa Strain NIES-44.</title>
        <authorList>
            <person name="Okano K."/>
            <person name="Miyata N."/>
            <person name="Ozaki Y."/>
        </authorList>
    </citation>
    <scope>NUCLEOTIDE SEQUENCE [LARGE SCALE GENOMIC DNA]</scope>
    <source>
        <strain evidence="4">NIES-44</strain>
    </source>
</reference>
<feature type="modified residue" description="4-aspartylphosphate" evidence="1">
    <location>
        <position position="57"/>
    </location>
</feature>
<dbReference type="PIRSF" id="PIRSF026434">
    <property type="entry name" value="RR_ycf55_prd"/>
    <property type="match status" value="1"/>
</dbReference>
<accession>A0A0A1W2A0</accession>
<gene>
    <name evidence="3" type="ORF">N44_04775</name>
</gene>
<proteinExistence type="predicted"/>